<keyword evidence="17" id="KW-1185">Reference proteome</keyword>
<dbReference type="SUPFAM" id="SSF48371">
    <property type="entry name" value="ARM repeat"/>
    <property type="match status" value="1"/>
</dbReference>
<evidence type="ECO:0000313" key="16">
    <source>
        <dbReference type="EMBL" id="GMI28484.1"/>
    </source>
</evidence>
<evidence type="ECO:0000256" key="1">
    <source>
        <dbReference type="ARBA" id="ARBA00004370"/>
    </source>
</evidence>
<feature type="domain" description="Exportin-1/Importin-beta-like" evidence="14">
    <location>
        <begin position="215"/>
        <end position="343"/>
    </location>
</feature>
<comment type="caution">
    <text evidence="16">The sequence shown here is derived from an EMBL/GenBank/DDBJ whole genome shotgun (WGS) entry which is preliminary data.</text>
</comment>
<dbReference type="InterPro" id="IPR011989">
    <property type="entry name" value="ARM-like"/>
</dbReference>
<accession>A0ABQ6ML09</accession>
<keyword evidence="4 13" id="KW-0813">Transport</keyword>
<comment type="similarity">
    <text evidence="13">Belongs to the exportin family.</text>
</comment>
<evidence type="ECO:0000256" key="9">
    <source>
        <dbReference type="ARBA" id="ARBA00023136"/>
    </source>
</evidence>
<dbReference type="Pfam" id="PF08389">
    <property type="entry name" value="Xpo1"/>
    <property type="match status" value="1"/>
</dbReference>
<keyword evidence="5 13" id="KW-0963">Cytoplasm</keyword>
<dbReference type="Gene3D" id="1.25.10.10">
    <property type="entry name" value="Leucine-rich Repeat Variant"/>
    <property type="match status" value="1"/>
</dbReference>
<name>A0ABQ6ML09_9STRA</name>
<dbReference type="InterPro" id="IPR045546">
    <property type="entry name" value="Exportin-T_C"/>
</dbReference>
<dbReference type="PANTHER" id="PTHR15952">
    <property type="entry name" value="EXPORTIN-T/LOS1"/>
    <property type="match status" value="1"/>
</dbReference>
<reference evidence="16 17" key="1">
    <citation type="journal article" date="2023" name="Commun. Biol.">
        <title>Genome analysis of Parmales, the sister group of diatoms, reveals the evolutionary specialization of diatoms from phago-mixotrophs to photoautotrophs.</title>
        <authorList>
            <person name="Ban H."/>
            <person name="Sato S."/>
            <person name="Yoshikawa S."/>
            <person name="Yamada K."/>
            <person name="Nakamura Y."/>
            <person name="Ichinomiya M."/>
            <person name="Sato N."/>
            <person name="Blanc-Mathieu R."/>
            <person name="Endo H."/>
            <person name="Kuwata A."/>
            <person name="Ogata H."/>
        </authorList>
    </citation>
    <scope>NUCLEOTIDE SEQUENCE [LARGE SCALE GENOMIC DNA]</scope>
</reference>
<evidence type="ECO:0000259" key="15">
    <source>
        <dbReference type="Pfam" id="PF19282"/>
    </source>
</evidence>
<evidence type="ECO:0000256" key="13">
    <source>
        <dbReference type="RuleBase" id="RU366037"/>
    </source>
</evidence>
<evidence type="ECO:0000256" key="12">
    <source>
        <dbReference type="ARBA" id="ARBA00032199"/>
    </source>
</evidence>
<dbReference type="PANTHER" id="PTHR15952:SF11">
    <property type="entry name" value="EXPORTIN-T"/>
    <property type="match status" value="1"/>
</dbReference>
<gene>
    <name evidence="16" type="ORF">TeGR_g540</name>
</gene>
<feature type="domain" description="Exportin-T C-terminal" evidence="15">
    <location>
        <begin position="670"/>
        <end position="1066"/>
    </location>
</feature>
<keyword evidence="6 13" id="KW-0820">tRNA-binding</keyword>
<evidence type="ECO:0000256" key="11">
    <source>
        <dbReference type="ARBA" id="ARBA00029784"/>
    </source>
</evidence>
<keyword evidence="9" id="KW-0472">Membrane</keyword>
<evidence type="ECO:0000256" key="5">
    <source>
        <dbReference type="ARBA" id="ARBA00022490"/>
    </source>
</evidence>
<evidence type="ECO:0000256" key="2">
    <source>
        <dbReference type="ARBA" id="ARBA00004496"/>
    </source>
</evidence>
<comment type="function">
    <text evidence="13">tRNA nucleus export receptor which facilitates tRNA translocation across the nuclear pore complex.</text>
</comment>
<keyword evidence="7" id="KW-0812">Transmembrane</keyword>
<dbReference type="InterPro" id="IPR016024">
    <property type="entry name" value="ARM-type_fold"/>
</dbReference>
<evidence type="ECO:0000256" key="4">
    <source>
        <dbReference type="ARBA" id="ARBA00022448"/>
    </source>
</evidence>
<evidence type="ECO:0000256" key="8">
    <source>
        <dbReference type="ARBA" id="ARBA00022884"/>
    </source>
</evidence>
<dbReference type="SUPFAM" id="SSF103506">
    <property type="entry name" value="Mitochondrial carrier"/>
    <property type="match status" value="1"/>
</dbReference>
<dbReference type="Proteomes" id="UP001165060">
    <property type="component" value="Unassembled WGS sequence"/>
</dbReference>
<evidence type="ECO:0000256" key="10">
    <source>
        <dbReference type="ARBA" id="ARBA00023242"/>
    </source>
</evidence>
<dbReference type="InterPro" id="IPR023395">
    <property type="entry name" value="MCP_dom_sf"/>
</dbReference>
<evidence type="ECO:0000259" key="14">
    <source>
        <dbReference type="Pfam" id="PF08389"/>
    </source>
</evidence>
<keyword evidence="8 13" id="KW-0694">RNA-binding</keyword>
<organism evidence="16 17">
    <name type="scientific">Tetraparma gracilis</name>
    <dbReference type="NCBI Taxonomy" id="2962635"/>
    <lineage>
        <taxon>Eukaryota</taxon>
        <taxon>Sar</taxon>
        <taxon>Stramenopiles</taxon>
        <taxon>Ochrophyta</taxon>
        <taxon>Bolidophyceae</taxon>
        <taxon>Parmales</taxon>
        <taxon>Triparmaceae</taxon>
        <taxon>Tetraparma</taxon>
    </lineage>
</organism>
<evidence type="ECO:0000313" key="17">
    <source>
        <dbReference type="Proteomes" id="UP001165060"/>
    </source>
</evidence>
<keyword evidence="10 13" id="KW-0539">Nucleus</keyword>
<dbReference type="EMBL" id="BRYB01000360">
    <property type="protein sequence ID" value="GMI28484.1"/>
    <property type="molecule type" value="Genomic_DNA"/>
</dbReference>
<evidence type="ECO:0000256" key="7">
    <source>
        <dbReference type="ARBA" id="ARBA00022692"/>
    </source>
</evidence>
<sequence>MSSRLSKTENAQVGAVVGAIEVATLQPFNFAKNSLQQGLPIATDPRLWYRGVVPNIGNMAGCTMIQFAVGGYLKALASPAGELSAAQEMGCGLGAGVVSALWGSPAELAMIQQQRKGTSLPATVKDIVRSGNAARGFVGCAVREGLWTVGYLSLPPIIRSSLRSTFPEAFDSDAKARVPASLAGGAFACYLTQPIDTLKTCMQGDVERRTYGGLLETGRTHPKFFLHCLTALVDEVVAFSESRSREEMERNSLIKDSMRGIGKAASSAAASESVAAELVNSIVGLVRSPPPASDPDLPALALDTLKLFMNWVDVSLIMTPLVLSTLFSSLAHPPLSASAADCVLELVNKGMDENLKLSLLQELNLIEKLSPVLPTAPETLACKISEIVNAVGIQLLAVHDKSDLGGPQDPSAEATLAVSSSLLNQLMPLFTKSLSNPLSDVAAQVFPLVSRFTVTLGRQVPPLSSPPPPAPPFPTASYLPTVLHSLYTQSMYPPDYKFEYDEPQQVSRLSICVNCEPDEDEDELFRQDVRKLWVKLVGKAPDLTLQFVNSALSALPGSLMTAPFSSCEAALRLVYHWQEGLPSKTWGVVQTGAFRDVVLALHASDVSSHPHVEIAMLYLDIAVRYNKILNLPTPTSAAAAAAATPPSTTPSTRPPLSVADIERVRLSVVACITRGLQYSEKRVRGRSAYALLRFVKTMETGVSLTVCEHAIQSIQGIVAANAATNYTALTSDDLNNLFEAAGSLINNKATIPTPTQDQLVSSFLQPQITTITQLLEHQQQNPSAPATIATLLSSIASLSKSFAKKDLTPSLAGLFEQSLQVAILCVRSLPTDLDVRAKSIVLLHRCVLLLEDAVIPHVPSMLHPMVTTCHKEDLTEVVQLMNQLMIRFQEKIAAQIDGILPTFLRRYSELVPALDEGSTEQIETERVAVSKLFMLLLQHVVSNGCASVLVSQTNIREFENVLSMMMAGIQMSDVSVKRSNLQFFSNLVKSGACDVDPGLHATFWGCLMGTVLVTSLQMMMSDSFSPKDAQSARVAGEAAILLFAARERKPDQFRDFLTALSAHCVEHGGERAGKCQEALGGWLAVEAENKMKKALMAFLTAWRGK</sequence>
<evidence type="ECO:0000256" key="6">
    <source>
        <dbReference type="ARBA" id="ARBA00022555"/>
    </source>
</evidence>
<dbReference type="Pfam" id="PF19282">
    <property type="entry name" value="Exportin-T"/>
    <property type="match status" value="1"/>
</dbReference>
<protein>
    <recommendedName>
        <fullName evidence="3 13">Exportin-T</fullName>
    </recommendedName>
    <alternativeName>
        <fullName evidence="11 13">Exportin(tRNA)</fullName>
    </alternativeName>
    <alternativeName>
        <fullName evidence="12 13">tRNA exportin</fullName>
    </alternativeName>
</protein>
<dbReference type="InterPro" id="IPR040017">
    <property type="entry name" value="XPOT"/>
</dbReference>
<dbReference type="InterPro" id="IPR013598">
    <property type="entry name" value="Exportin-1/Importin-b-like"/>
</dbReference>
<evidence type="ECO:0000256" key="3">
    <source>
        <dbReference type="ARBA" id="ARBA00018928"/>
    </source>
</evidence>
<proteinExistence type="inferred from homology"/>
<comment type="subcellular location">
    <subcellularLocation>
        <location evidence="2 13">Cytoplasm</location>
    </subcellularLocation>
    <subcellularLocation>
        <location evidence="1">Membrane</location>
    </subcellularLocation>
    <subcellularLocation>
        <location evidence="13">Nucleus</location>
    </subcellularLocation>
    <text evidence="13">Shuttles between the nucleus and the cytoplasm.</text>
</comment>